<keyword evidence="4" id="KW-0805">Transcription regulation</keyword>
<dbReference type="GO" id="GO:0006915">
    <property type="term" value="P:apoptotic process"/>
    <property type="evidence" value="ECO:0007669"/>
    <property type="project" value="UniProtKB-KW"/>
</dbReference>
<dbReference type="WBParaSite" id="MBELARI_LOCUS2934">
    <property type="protein sequence ID" value="MBELARI_LOCUS2934"/>
    <property type="gene ID" value="MBELARI_LOCUS2934"/>
</dbReference>
<keyword evidence="5" id="KW-0238">DNA-binding</keyword>
<name>A0AAF3FAL2_9BILA</name>
<protein>
    <recommendedName>
        <fullName evidence="10">Cysteine/serine-rich nuclear protein N-terminal domain-containing protein</fullName>
    </recommendedName>
</protein>
<dbReference type="GO" id="GO:0000981">
    <property type="term" value="F:DNA-binding transcription factor activity, RNA polymerase II-specific"/>
    <property type="evidence" value="ECO:0007669"/>
    <property type="project" value="TreeGrafter"/>
</dbReference>
<dbReference type="InterPro" id="IPR023260">
    <property type="entry name" value="Cys/Ser-rich_nuc_prot"/>
</dbReference>
<accession>A0AAF3FAL2</accession>
<feature type="compositionally biased region" description="Low complexity" evidence="9">
    <location>
        <begin position="380"/>
        <end position="390"/>
    </location>
</feature>
<proteinExistence type="inferred from homology"/>
<comment type="subcellular location">
    <subcellularLocation>
        <location evidence="1">Nucleus</location>
    </subcellularLocation>
</comment>
<evidence type="ECO:0000256" key="3">
    <source>
        <dbReference type="ARBA" id="ARBA00022703"/>
    </source>
</evidence>
<feature type="region of interest" description="Disordered" evidence="9">
    <location>
        <begin position="1"/>
        <end position="38"/>
    </location>
</feature>
<evidence type="ECO:0000256" key="5">
    <source>
        <dbReference type="ARBA" id="ARBA00023125"/>
    </source>
</evidence>
<organism evidence="11 12">
    <name type="scientific">Mesorhabditis belari</name>
    <dbReference type="NCBI Taxonomy" id="2138241"/>
    <lineage>
        <taxon>Eukaryota</taxon>
        <taxon>Metazoa</taxon>
        <taxon>Ecdysozoa</taxon>
        <taxon>Nematoda</taxon>
        <taxon>Chromadorea</taxon>
        <taxon>Rhabditida</taxon>
        <taxon>Rhabditina</taxon>
        <taxon>Rhabditomorpha</taxon>
        <taxon>Rhabditoidea</taxon>
        <taxon>Rhabditidae</taxon>
        <taxon>Mesorhabditinae</taxon>
        <taxon>Mesorhabditis</taxon>
    </lineage>
</organism>
<feature type="region of interest" description="Disordered" evidence="9">
    <location>
        <begin position="358"/>
        <end position="391"/>
    </location>
</feature>
<feature type="compositionally biased region" description="Pro residues" evidence="9">
    <location>
        <begin position="588"/>
        <end position="602"/>
    </location>
</feature>
<dbReference type="InterPro" id="IPR031972">
    <property type="entry name" value="CSRNP_N"/>
</dbReference>
<feature type="compositionally biased region" description="Polar residues" evidence="9">
    <location>
        <begin position="22"/>
        <end position="35"/>
    </location>
</feature>
<evidence type="ECO:0000259" key="10">
    <source>
        <dbReference type="Pfam" id="PF16019"/>
    </source>
</evidence>
<comment type="similarity">
    <text evidence="2">Belongs to the AXUD1 family.</text>
</comment>
<evidence type="ECO:0000256" key="1">
    <source>
        <dbReference type="ARBA" id="ARBA00004123"/>
    </source>
</evidence>
<dbReference type="PANTHER" id="PTHR13580">
    <property type="entry name" value="TGF-BETA INDUCED APOPTOSIS PROTEIN"/>
    <property type="match status" value="1"/>
</dbReference>
<feature type="domain" description="Cysteine/serine-rich nuclear protein N-terminal" evidence="10">
    <location>
        <begin position="104"/>
        <end position="145"/>
    </location>
</feature>
<dbReference type="Proteomes" id="UP000887575">
    <property type="component" value="Unassembled WGS sequence"/>
</dbReference>
<evidence type="ECO:0000256" key="9">
    <source>
        <dbReference type="SAM" id="MobiDB-lite"/>
    </source>
</evidence>
<dbReference type="PANTHER" id="PTHR13580:SF9">
    <property type="entry name" value="AXIN1 UP-REGULATED 1, ISOFORM A"/>
    <property type="match status" value="1"/>
</dbReference>
<dbReference type="AlphaFoldDB" id="A0AAF3FAL2"/>
<sequence>MNETRDRPSTSPRSPIKKLSRPSETNTPNSPSNIEQEYDPLNNLRVDLINDFNTMDQFTKPIASTLKEAFTTPAWNPSTTPTRSALRKRPVEFNNITPINSPKLSWREVSVYYFGRAQGVDTVPHEGEISLGMQTRHHTRRSFPLIRKGQPYIGIDDEVVELSSDEEEPPHFERNTAKKIQGMSRQQIAKLLKVSGVNVERAGLRELELLRESRRSAGCSCPNGICLPETCQCALDGIKCQWDGAGQDYGPCPCDIGVTCENPEGRVEFNQEKVAAHHMAARQRWKDSQRTGNYSAPSRRRLDSEDQTKTYCETPPNTGDGCGYLPTLRLASLSRLNTPTKITDLETELPIKLRLRRSSSTSAMENPTEEKVKTPRMRRSSSVPRSSSTSNLAECIEQNKPDLPPIALAFQTPTSMTASASLQRSISRVISTSRLRPATASFVDLLSASRQSNAPTRPRPQNETATPLRMNYAKVQIPSPPPNCISPDDDFDRPTPLPRFPVTPVYSRIKPSGLSRLTPAASSVHLQPFKLNNEENNRLTPSKSIACLQAPTASTNSFNSAKRLTPSKSTIQLPMTKLNPVLNQVLPNVPPSPSKRAPPSPRKFPKTSSLLG</sequence>
<dbReference type="PRINTS" id="PR02031">
    <property type="entry name" value="CYSSERRICHNP"/>
</dbReference>
<reference evidence="12" key="1">
    <citation type="submission" date="2024-02" db="UniProtKB">
        <authorList>
            <consortium name="WormBaseParasite"/>
        </authorList>
    </citation>
    <scope>IDENTIFICATION</scope>
</reference>
<keyword evidence="7" id="KW-0804">Transcription</keyword>
<dbReference type="GO" id="GO:0043565">
    <property type="term" value="F:sequence-specific DNA binding"/>
    <property type="evidence" value="ECO:0007669"/>
    <property type="project" value="TreeGrafter"/>
</dbReference>
<keyword evidence="6" id="KW-0010">Activator</keyword>
<dbReference type="GO" id="GO:0005634">
    <property type="term" value="C:nucleus"/>
    <property type="evidence" value="ECO:0007669"/>
    <property type="project" value="UniProtKB-SubCell"/>
</dbReference>
<evidence type="ECO:0000313" key="12">
    <source>
        <dbReference type="WBParaSite" id="MBELARI_LOCUS2934"/>
    </source>
</evidence>
<keyword evidence="8" id="KW-0539">Nucleus</keyword>
<feature type="region of interest" description="Disordered" evidence="9">
    <location>
        <begin position="583"/>
        <end position="612"/>
    </location>
</feature>
<evidence type="ECO:0000256" key="4">
    <source>
        <dbReference type="ARBA" id="ARBA00023015"/>
    </source>
</evidence>
<evidence type="ECO:0000256" key="8">
    <source>
        <dbReference type="ARBA" id="ARBA00023242"/>
    </source>
</evidence>
<keyword evidence="3" id="KW-0053">Apoptosis</keyword>
<evidence type="ECO:0000313" key="11">
    <source>
        <dbReference type="Proteomes" id="UP000887575"/>
    </source>
</evidence>
<evidence type="ECO:0000256" key="6">
    <source>
        <dbReference type="ARBA" id="ARBA00023159"/>
    </source>
</evidence>
<keyword evidence="11" id="KW-1185">Reference proteome</keyword>
<evidence type="ECO:0000256" key="7">
    <source>
        <dbReference type="ARBA" id="ARBA00023163"/>
    </source>
</evidence>
<feature type="domain" description="Cysteine/serine-rich nuclear protein N-terminal" evidence="10">
    <location>
        <begin position="165"/>
        <end position="284"/>
    </location>
</feature>
<evidence type="ECO:0000256" key="2">
    <source>
        <dbReference type="ARBA" id="ARBA00008548"/>
    </source>
</evidence>
<dbReference type="Pfam" id="PF16019">
    <property type="entry name" value="CSRNP_N"/>
    <property type="match status" value="2"/>
</dbReference>
<feature type="region of interest" description="Disordered" evidence="9">
    <location>
        <begin position="280"/>
        <end position="313"/>
    </location>
</feature>